<reference evidence="1 2" key="1">
    <citation type="submission" date="2018-11" db="EMBL/GenBank/DDBJ databases">
        <title>Sequencing the genomes of 1000 actinobacteria strains.</title>
        <authorList>
            <person name="Klenk H.-P."/>
        </authorList>
    </citation>
    <scope>NUCLEOTIDE SEQUENCE [LARGE SCALE GENOMIC DNA]</scope>
    <source>
        <strain evidence="1 2">DSM 15700</strain>
    </source>
</reference>
<proteinExistence type="predicted"/>
<evidence type="ECO:0000313" key="1">
    <source>
        <dbReference type="EMBL" id="RPF22208.1"/>
    </source>
</evidence>
<dbReference type="EMBL" id="RKQZ01000001">
    <property type="protein sequence ID" value="RPF22208.1"/>
    <property type="molecule type" value="Genomic_DNA"/>
</dbReference>
<keyword evidence="2" id="KW-1185">Reference proteome</keyword>
<dbReference type="OrthoDB" id="138803at2"/>
<name>A0A3N4Z8L1_9MICO</name>
<dbReference type="Pfam" id="PF11855">
    <property type="entry name" value="DUF3375"/>
    <property type="match status" value="1"/>
</dbReference>
<dbReference type="InterPro" id="IPR021804">
    <property type="entry name" value="DUF3375"/>
</dbReference>
<accession>A0A3N4Z8L1</accession>
<dbReference type="RefSeq" id="WP_123815159.1">
    <property type="nucleotide sequence ID" value="NZ_RKQZ01000001.1"/>
</dbReference>
<dbReference type="AlphaFoldDB" id="A0A3N4Z8L1"/>
<sequence>MSTVSIARTARRLAAEHPAWMLLRSGDAAAAITLLGQHLGQDTRRLPEAELVERLEDDIAELRRQGFTLPHSAGPQVSEWLRDGVLVRRASVRADGGAGPEQLELSDGALSAIAFVSGLTRPHPVATPTRLSIVLDALRDLADTVEPDPEARLAALRAKRARLDAEIDGVRRGTAPAPAPAEAAERAREVLALAAGVPADLLRVRAALSAADAELRRGLTESGPARDAFVDDVFRGVDHLAETPAGRSLTNFRAVLDAGEHDATSHVTRLLRAPGAAAELTPTEVAALRGLVTDLRSATDDATGTMTALRRALQRAARSGDLPREQALAGQLRTAEATALELADGVPPHTPTRLTLKLGAVAPTSPAGIRPHDPADDRPAPLVRPRPPAADAPADLAALRALARSAEIDEDELRGNVNDVVARRGAATIGEVLRAHPATQGLASVVGLLSLAERHGRREGESEDITWSGARGSLRRARIPRHRFEEPVP</sequence>
<evidence type="ECO:0000313" key="2">
    <source>
        <dbReference type="Proteomes" id="UP000280501"/>
    </source>
</evidence>
<comment type="caution">
    <text evidence="1">The sequence shown here is derived from an EMBL/GenBank/DDBJ whole genome shotgun (WGS) entry which is preliminary data.</text>
</comment>
<gene>
    <name evidence="1" type="ORF">EDD34_2856</name>
</gene>
<dbReference type="Proteomes" id="UP000280501">
    <property type="component" value="Unassembled WGS sequence"/>
</dbReference>
<protein>
    <submittedName>
        <fullName evidence="1">Uncharacterized protein DUF3375</fullName>
    </submittedName>
</protein>
<organism evidence="1 2">
    <name type="scientific">Myceligenerans xiligouense</name>
    <dbReference type="NCBI Taxonomy" id="253184"/>
    <lineage>
        <taxon>Bacteria</taxon>
        <taxon>Bacillati</taxon>
        <taxon>Actinomycetota</taxon>
        <taxon>Actinomycetes</taxon>
        <taxon>Micrococcales</taxon>
        <taxon>Promicromonosporaceae</taxon>
        <taxon>Myceligenerans</taxon>
    </lineage>
</organism>